<feature type="chain" id="PRO_5030514463" evidence="2">
    <location>
        <begin position="26"/>
        <end position="324"/>
    </location>
</feature>
<reference evidence="3 4" key="1">
    <citation type="submission" date="2020-07" db="EMBL/GenBank/DDBJ databases">
        <title>Genomic Encyclopedia of Type Strains, Phase IV (KMG-V): Genome sequencing to study the core and pangenomes of soil and plant-associated prokaryotes.</title>
        <authorList>
            <person name="Whitman W."/>
        </authorList>
    </citation>
    <scope>NUCLEOTIDE SEQUENCE [LARGE SCALE GENOMIC DNA]</scope>
    <source>
        <strain evidence="3 4">SAS40</strain>
    </source>
</reference>
<dbReference type="RefSeq" id="WP_179587812.1">
    <property type="nucleotide sequence ID" value="NZ_JACBYR010000001.1"/>
</dbReference>
<dbReference type="AlphaFoldDB" id="A0A7Y9IXP8"/>
<sequence>MTFIRTLIAAAIGTAVLASPLAAVAADAYPNKPIRLVVPFGPGGGTDIVGRLVAPYLSAKLGQQVIVENRAGAGGAIGSNLVAKGAPDGYTILFTDTARTIGPYMQKDLAFDISKDLQPLGLIAGTPLLLLANPNIPVKSFAELITYAKANPGKLNYGSSGNGTPQHFAVELLKAASGIDITHVPYKGAAAVVTDAVGGQVDLASATPAPSAEFIRTERLRPLVVMEPKRLASLPNVPAAAEKYPDVVLSIWFGLMVASGTDPAIRKKLETAVNEVAANPEYVEKLRTAGFEPNSENAGQFKARIERELKVFGDVAKKAGIKPE</sequence>
<dbReference type="SUPFAM" id="SSF53850">
    <property type="entry name" value="Periplasmic binding protein-like II"/>
    <property type="match status" value="1"/>
</dbReference>
<dbReference type="InterPro" id="IPR042100">
    <property type="entry name" value="Bug_dom1"/>
</dbReference>
<proteinExistence type="inferred from homology"/>
<evidence type="ECO:0000256" key="1">
    <source>
        <dbReference type="ARBA" id="ARBA00006987"/>
    </source>
</evidence>
<evidence type="ECO:0000313" key="3">
    <source>
        <dbReference type="EMBL" id="NYE84079.1"/>
    </source>
</evidence>
<dbReference type="InterPro" id="IPR005064">
    <property type="entry name" value="BUG"/>
</dbReference>
<dbReference type="CDD" id="cd07012">
    <property type="entry name" value="PBP2_Bug_TTT"/>
    <property type="match status" value="1"/>
</dbReference>
<evidence type="ECO:0000313" key="4">
    <source>
        <dbReference type="Proteomes" id="UP000542125"/>
    </source>
</evidence>
<dbReference type="PANTHER" id="PTHR42928">
    <property type="entry name" value="TRICARBOXYLATE-BINDING PROTEIN"/>
    <property type="match status" value="1"/>
</dbReference>
<dbReference type="EMBL" id="JACBYR010000001">
    <property type="protein sequence ID" value="NYE84079.1"/>
    <property type="molecule type" value="Genomic_DNA"/>
</dbReference>
<dbReference type="Pfam" id="PF03401">
    <property type="entry name" value="TctC"/>
    <property type="match status" value="1"/>
</dbReference>
<keyword evidence="4" id="KW-1185">Reference proteome</keyword>
<dbReference type="Gene3D" id="3.40.190.150">
    <property type="entry name" value="Bordetella uptake gene, domain 1"/>
    <property type="match status" value="1"/>
</dbReference>
<dbReference type="Gene3D" id="3.40.190.10">
    <property type="entry name" value="Periplasmic binding protein-like II"/>
    <property type="match status" value="1"/>
</dbReference>
<dbReference type="Proteomes" id="UP000542125">
    <property type="component" value="Unassembled WGS sequence"/>
</dbReference>
<evidence type="ECO:0000256" key="2">
    <source>
        <dbReference type="SAM" id="SignalP"/>
    </source>
</evidence>
<accession>A0A7Y9IXP8</accession>
<feature type="signal peptide" evidence="2">
    <location>
        <begin position="1"/>
        <end position="25"/>
    </location>
</feature>
<comment type="caution">
    <text evidence="3">The sequence shown here is derived from an EMBL/GenBank/DDBJ whole genome shotgun (WGS) entry which is preliminary data.</text>
</comment>
<dbReference type="PIRSF" id="PIRSF017082">
    <property type="entry name" value="YflP"/>
    <property type="match status" value="1"/>
</dbReference>
<name>A0A7Y9IXP8_9BURK</name>
<keyword evidence="2" id="KW-0732">Signal</keyword>
<organism evidence="3 4">
    <name type="scientific">Pigmentiphaga litoralis</name>
    <dbReference type="NCBI Taxonomy" id="516702"/>
    <lineage>
        <taxon>Bacteria</taxon>
        <taxon>Pseudomonadati</taxon>
        <taxon>Pseudomonadota</taxon>
        <taxon>Betaproteobacteria</taxon>
        <taxon>Burkholderiales</taxon>
        <taxon>Alcaligenaceae</taxon>
        <taxon>Pigmentiphaga</taxon>
    </lineage>
</organism>
<keyword evidence="3" id="KW-0675">Receptor</keyword>
<protein>
    <submittedName>
        <fullName evidence="3">Tripartite-type tricarboxylate transporter receptor subunit TctC</fullName>
    </submittedName>
</protein>
<comment type="similarity">
    <text evidence="1">Belongs to the UPF0065 (bug) family.</text>
</comment>
<dbReference type="PANTHER" id="PTHR42928:SF5">
    <property type="entry name" value="BLR1237 PROTEIN"/>
    <property type="match status" value="1"/>
</dbReference>
<gene>
    <name evidence="3" type="ORF">FHW18_003350</name>
</gene>